<dbReference type="NCBIfam" id="NF010480">
    <property type="entry name" value="PRK13905.1"/>
    <property type="match status" value="1"/>
</dbReference>
<dbReference type="GO" id="GO:0009252">
    <property type="term" value="P:peptidoglycan biosynthetic process"/>
    <property type="evidence" value="ECO:0007669"/>
    <property type="project" value="UniProtKB-UniRule"/>
</dbReference>
<dbReference type="PANTHER" id="PTHR21071">
    <property type="entry name" value="UDP-N-ACETYLENOLPYRUVOYLGLUCOSAMINE REDUCTASE"/>
    <property type="match status" value="1"/>
</dbReference>
<dbReference type="EMBL" id="MHSR01000008">
    <property type="protein sequence ID" value="OHA47021.1"/>
    <property type="molecule type" value="Genomic_DNA"/>
</dbReference>
<comment type="caution">
    <text evidence="18">The sequence shown here is derived from an EMBL/GenBank/DDBJ whole genome shotgun (WGS) entry which is preliminary data.</text>
</comment>
<dbReference type="SUPFAM" id="SSF56194">
    <property type="entry name" value="Uridine diphospho-N-Acetylenolpyruvylglucosamine reductase, MurB, C-terminal domain"/>
    <property type="match status" value="1"/>
</dbReference>
<dbReference type="GO" id="GO:0005829">
    <property type="term" value="C:cytosol"/>
    <property type="evidence" value="ECO:0007669"/>
    <property type="project" value="TreeGrafter"/>
</dbReference>
<dbReference type="PANTHER" id="PTHR21071:SF4">
    <property type="entry name" value="UDP-N-ACETYLENOLPYRUVOYLGLUCOSAMINE REDUCTASE"/>
    <property type="match status" value="1"/>
</dbReference>
<feature type="active site" evidence="16">
    <location>
        <position position="162"/>
    </location>
</feature>
<dbReference type="Pfam" id="PF02873">
    <property type="entry name" value="MurB_C"/>
    <property type="match status" value="1"/>
</dbReference>
<dbReference type="SUPFAM" id="SSF56176">
    <property type="entry name" value="FAD-binding/transporter-associated domain-like"/>
    <property type="match status" value="1"/>
</dbReference>
<dbReference type="Gene3D" id="3.90.78.10">
    <property type="entry name" value="UDP-N-acetylenolpyruvoylglucosamine reductase, C-terminal domain"/>
    <property type="match status" value="1"/>
</dbReference>
<evidence type="ECO:0000256" key="15">
    <source>
        <dbReference type="ARBA" id="ARBA00048914"/>
    </source>
</evidence>
<dbReference type="Gene3D" id="3.30.465.10">
    <property type="match status" value="1"/>
</dbReference>
<evidence type="ECO:0000313" key="19">
    <source>
        <dbReference type="Proteomes" id="UP000178869"/>
    </source>
</evidence>
<evidence type="ECO:0000256" key="3">
    <source>
        <dbReference type="ARBA" id="ARBA00004496"/>
    </source>
</evidence>
<dbReference type="InterPro" id="IPR016167">
    <property type="entry name" value="FAD-bd_PCMH_sub1"/>
</dbReference>
<keyword evidence="14 16" id="KW-0961">Cell wall biogenesis/degradation</keyword>
<name>A0A1G2PHD5_9BACT</name>
<organism evidence="18 19">
    <name type="scientific">Candidatus Terrybacteria bacterium RIFCSPHIGHO2_01_FULL_43_35</name>
    <dbReference type="NCBI Taxonomy" id="1802361"/>
    <lineage>
        <taxon>Bacteria</taxon>
        <taxon>Candidatus Terryibacteriota</taxon>
    </lineage>
</organism>
<evidence type="ECO:0000256" key="9">
    <source>
        <dbReference type="ARBA" id="ARBA00022857"/>
    </source>
</evidence>
<keyword evidence="8 16" id="KW-0274">FAD</keyword>
<feature type="active site" description="Proton donor" evidence="16">
    <location>
        <position position="212"/>
    </location>
</feature>
<evidence type="ECO:0000256" key="5">
    <source>
        <dbReference type="ARBA" id="ARBA00022490"/>
    </source>
</evidence>
<evidence type="ECO:0000256" key="1">
    <source>
        <dbReference type="ARBA" id="ARBA00001974"/>
    </source>
</evidence>
<evidence type="ECO:0000313" key="18">
    <source>
        <dbReference type="EMBL" id="OHA47021.1"/>
    </source>
</evidence>
<evidence type="ECO:0000256" key="4">
    <source>
        <dbReference type="ARBA" id="ARBA00004752"/>
    </source>
</evidence>
<dbReference type="InterPro" id="IPR011601">
    <property type="entry name" value="MurB_C"/>
</dbReference>
<dbReference type="GO" id="GO:0071949">
    <property type="term" value="F:FAD binding"/>
    <property type="evidence" value="ECO:0007669"/>
    <property type="project" value="InterPro"/>
</dbReference>
<dbReference type="GO" id="GO:0051301">
    <property type="term" value="P:cell division"/>
    <property type="evidence" value="ECO:0007669"/>
    <property type="project" value="UniProtKB-KW"/>
</dbReference>
<feature type="active site" evidence="16">
    <location>
        <position position="302"/>
    </location>
</feature>
<dbReference type="InterPro" id="IPR006094">
    <property type="entry name" value="Oxid_FAD_bind_N"/>
</dbReference>
<evidence type="ECO:0000259" key="17">
    <source>
        <dbReference type="PROSITE" id="PS51387"/>
    </source>
</evidence>
<evidence type="ECO:0000256" key="7">
    <source>
        <dbReference type="ARBA" id="ARBA00022630"/>
    </source>
</evidence>
<comment type="similarity">
    <text evidence="16">Belongs to the MurB family.</text>
</comment>
<accession>A0A1G2PHD5</accession>
<dbReference type="AlphaFoldDB" id="A0A1G2PHD5"/>
<keyword evidence="9 16" id="KW-0521">NADP</keyword>
<evidence type="ECO:0000256" key="10">
    <source>
        <dbReference type="ARBA" id="ARBA00022960"/>
    </source>
</evidence>
<dbReference type="InterPro" id="IPR016169">
    <property type="entry name" value="FAD-bd_PCMH_sub2"/>
</dbReference>
<comment type="cofactor">
    <cofactor evidence="1 16">
        <name>FAD</name>
        <dbReference type="ChEBI" id="CHEBI:57692"/>
    </cofactor>
</comment>
<sequence length="308" mass="33309">MHLSDFKTNIILAPYTSLGVGGPADYFYEAKNEEDLTAALKLVKEENISYIMLGGGTNVMVSDNGFRGLVIVARNNDFSINGENIFAGAGCPLGVLVASSAKNGLAGLEWAAGLPGTLGGAIYGNAGTFGKSISDIISEVKIIDTEGKERIFNQQDCEFGYRKSIFQNTPGVVIVSAKLKMQHGDSTLLKGELKKNALWRLEHHPPYKSAGCIFRNSNPSPDAHLPLLETDQPKQWFDKVPSGWLIDKAGLKGSTNGGFIISEVHGNFFINNGTGTAKQLNELIEKAKKDVNEKFGVALEEEVRRIGF</sequence>
<keyword evidence="11 16" id="KW-0573">Peptidoglycan synthesis</keyword>
<keyword evidence="13 16" id="KW-0131">Cell cycle</keyword>
<dbReference type="GO" id="GO:0008762">
    <property type="term" value="F:UDP-N-acetylmuramate dehydrogenase activity"/>
    <property type="evidence" value="ECO:0007669"/>
    <property type="project" value="UniProtKB-UniRule"/>
</dbReference>
<dbReference type="InterPro" id="IPR036318">
    <property type="entry name" value="FAD-bd_PCMH-like_sf"/>
</dbReference>
<dbReference type="InterPro" id="IPR016166">
    <property type="entry name" value="FAD-bd_PCMH"/>
</dbReference>
<keyword evidence="10 16" id="KW-0133">Cell shape</keyword>
<comment type="catalytic activity">
    <reaction evidence="15 16">
        <text>UDP-N-acetyl-alpha-D-muramate + NADP(+) = UDP-N-acetyl-3-O-(1-carboxyvinyl)-alpha-D-glucosamine + NADPH + H(+)</text>
        <dbReference type="Rhea" id="RHEA:12248"/>
        <dbReference type="ChEBI" id="CHEBI:15378"/>
        <dbReference type="ChEBI" id="CHEBI:57783"/>
        <dbReference type="ChEBI" id="CHEBI:58349"/>
        <dbReference type="ChEBI" id="CHEBI:68483"/>
        <dbReference type="ChEBI" id="CHEBI:70757"/>
        <dbReference type="EC" id="1.3.1.98"/>
    </reaction>
</comment>
<protein>
    <recommendedName>
        <fullName evidence="16">UDP-N-acetylenolpyruvoylglucosamine reductase</fullName>
        <ecNumber evidence="16">1.3.1.98</ecNumber>
    </recommendedName>
    <alternativeName>
        <fullName evidence="16">UDP-N-acetylmuramate dehydrogenase</fullName>
    </alternativeName>
</protein>
<evidence type="ECO:0000256" key="12">
    <source>
        <dbReference type="ARBA" id="ARBA00023002"/>
    </source>
</evidence>
<evidence type="ECO:0000256" key="16">
    <source>
        <dbReference type="HAMAP-Rule" id="MF_00037"/>
    </source>
</evidence>
<reference evidence="18 19" key="1">
    <citation type="journal article" date="2016" name="Nat. Commun.">
        <title>Thousands of microbial genomes shed light on interconnected biogeochemical processes in an aquifer system.</title>
        <authorList>
            <person name="Anantharaman K."/>
            <person name="Brown C.T."/>
            <person name="Hug L.A."/>
            <person name="Sharon I."/>
            <person name="Castelle C.J."/>
            <person name="Probst A.J."/>
            <person name="Thomas B.C."/>
            <person name="Singh A."/>
            <person name="Wilkins M.J."/>
            <person name="Karaoz U."/>
            <person name="Brodie E.L."/>
            <person name="Williams K.H."/>
            <person name="Hubbard S.S."/>
            <person name="Banfield J.F."/>
        </authorList>
    </citation>
    <scope>NUCLEOTIDE SEQUENCE [LARGE SCALE GENOMIC DNA]</scope>
</reference>
<dbReference type="HAMAP" id="MF_00037">
    <property type="entry name" value="MurB"/>
    <property type="match status" value="1"/>
</dbReference>
<evidence type="ECO:0000256" key="6">
    <source>
        <dbReference type="ARBA" id="ARBA00022618"/>
    </source>
</evidence>
<dbReference type="InterPro" id="IPR003170">
    <property type="entry name" value="MurB"/>
</dbReference>
<evidence type="ECO:0000256" key="13">
    <source>
        <dbReference type="ARBA" id="ARBA00023306"/>
    </source>
</evidence>
<comment type="pathway">
    <text evidence="4 16">Cell wall biogenesis; peptidoglycan biosynthesis.</text>
</comment>
<dbReference type="Pfam" id="PF01565">
    <property type="entry name" value="FAD_binding_4"/>
    <property type="match status" value="1"/>
</dbReference>
<comment type="function">
    <text evidence="2 16">Cell wall formation.</text>
</comment>
<evidence type="ECO:0000256" key="14">
    <source>
        <dbReference type="ARBA" id="ARBA00023316"/>
    </source>
</evidence>
<dbReference type="Gene3D" id="3.30.43.10">
    <property type="entry name" value="Uridine Diphospho-n-acetylenolpyruvylglucosamine Reductase, domain 2"/>
    <property type="match status" value="1"/>
</dbReference>
<keyword evidence="12 16" id="KW-0560">Oxidoreductase</keyword>
<comment type="subcellular location">
    <subcellularLocation>
        <location evidence="3 16">Cytoplasm</location>
    </subcellularLocation>
</comment>
<dbReference type="Proteomes" id="UP000178869">
    <property type="component" value="Unassembled WGS sequence"/>
</dbReference>
<gene>
    <name evidence="16" type="primary">murB</name>
    <name evidence="18" type="ORF">A2828_03555</name>
</gene>
<dbReference type="PROSITE" id="PS51387">
    <property type="entry name" value="FAD_PCMH"/>
    <property type="match status" value="1"/>
</dbReference>
<dbReference type="UniPathway" id="UPA00219"/>
<dbReference type="GO" id="GO:0008360">
    <property type="term" value="P:regulation of cell shape"/>
    <property type="evidence" value="ECO:0007669"/>
    <property type="project" value="UniProtKB-KW"/>
</dbReference>
<dbReference type="EC" id="1.3.1.98" evidence="16"/>
<dbReference type="GO" id="GO:0071555">
    <property type="term" value="P:cell wall organization"/>
    <property type="evidence" value="ECO:0007669"/>
    <property type="project" value="UniProtKB-KW"/>
</dbReference>
<evidence type="ECO:0000256" key="8">
    <source>
        <dbReference type="ARBA" id="ARBA00022827"/>
    </source>
</evidence>
<evidence type="ECO:0000256" key="2">
    <source>
        <dbReference type="ARBA" id="ARBA00003921"/>
    </source>
</evidence>
<keyword evidence="7 16" id="KW-0285">Flavoprotein</keyword>
<dbReference type="InterPro" id="IPR036635">
    <property type="entry name" value="MurB_C_sf"/>
</dbReference>
<keyword evidence="5 16" id="KW-0963">Cytoplasm</keyword>
<evidence type="ECO:0000256" key="11">
    <source>
        <dbReference type="ARBA" id="ARBA00022984"/>
    </source>
</evidence>
<feature type="domain" description="FAD-binding PCMH-type" evidence="17">
    <location>
        <begin position="19"/>
        <end position="184"/>
    </location>
</feature>
<keyword evidence="6 16" id="KW-0132">Cell division</keyword>
<dbReference type="NCBIfam" id="TIGR00179">
    <property type="entry name" value="murB"/>
    <property type="match status" value="1"/>
</dbReference>
<proteinExistence type="inferred from homology"/>